<feature type="region of interest" description="Disordered" evidence="3">
    <location>
        <begin position="1"/>
        <end position="92"/>
    </location>
</feature>
<evidence type="ECO:0000256" key="1">
    <source>
        <dbReference type="ARBA" id="ARBA00022468"/>
    </source>
</evidence>
<feature type="domain" description="Rho-GAP" evidence="6">
    <location>
        <begin position="1763"/>
        <end position="1953"/>
    </location>
</feature>
<dbReference type="SMART" id="SM00229">
    <property type="entry name" value="RasGEFN"/>
    <property type="match status" value="1"/>
</dbReference>
<dbReference type="InterPro" id="IPR001895">
    <property type="entry name" value="RASGEF_cat_dom"/>
</dbReference>
<evidence type="ECO:0000259" key="6">
    <source>
        <dbReference type="PROSITE" id="PS50238"/>
    </source>
</evidence>
<dbReference type="GO" id="GO:0005085">
    <property type="term" value="F:guanyl-nucleotide exchange factor activity"/>
    <property type="evidence" value="ECO:0007669"/>
    <property type="project" value="UniProtKB-KW"/>
</dbReference>
<dbReference type="Gene3D" id="2.30.29.30">
    <property type="entry name" value="Pleckstrin-homology domain (PH domain)/Phosphotyrosine-binding domain (PTB)"/>
    <property type="match status" value="2"/>
</dbReference>
<dbReference type="PANTHER" id="PTHR23176">
    <property type="entry name" value="RHO/RAC/CDC GTPASE-ACTIVATING PROTEIN"/>
    <property type="match status" value="1"/>
</dbReference>
<dbReference type="SMART" id="SM00324">
    <property type="entry name" value="RhoGAP"/>
    <property type="match status" value="1"/>
</dbReference>
<dbReference type="InterPro" id="IPR023578">
    <property type="entry name" value="Ras_GEF_dom_sf"/>
</dbReference>
<dbReference type="PROSITE" id="PS50003">
    <property type="entry name" value="PH_DOMAIN"/>
    <property type="match status" value="2"/>
</dbReference>
<feature type="compositionally biased region" description="Basic and acidic residues" evidence="3">
    <location>
        <begin position="1984"/>
        <end position="1996"/>
    </location>
</feature>
<proteinExistence type="predicted"/>
<dbReference type="OrthoDB" id="79452at2759"/>
<dbReference type="STRING" id="1198029.A0A1U7LS54"/>
<comment type="caution">
    <text evidence="7">The sequence shown here is derived from an EMBL/GenBank/DDBJ whole genome shotgun (WGS) entry which is preliminary data.</text>
</comment>
<dbReference type="SUPFAM" id="SSF50729">
    <property type="entry name" value="PH domain-like"/>
    <property type="match status" value="2"/>
</dbReference>
<accession>A0A1U7LS54</accession>
<dbReference type="Gene3D" id="1.10.840.10">
    <property type="entry name" value="Ras guanine-nucleotide exchange factors catalytic domain"/>
    <property type="match status" value="1"/>
</dbReference>
<dbReference type="Pfam" id="PF00617">
    <property type="entry name" value="RasGEF"/>
    <property type="match status" value="1"/>
</dbReference>
<dbReference type="SUPFAM" id="SSF48350">
    <property type="entry name" value="GTPase activation domain, GAP"/>
    <property type="match status" value="1"/>
</dbReference>
<dbReference type="Pfam" id="PF00618">
    <property type="entry name" value="RasGEF_N"/>
    <property type="match status" value="1"/>
</dbReference>
<dbReference type="Pfam" id="PF00620">
    <property type="entry name" value="RhoGAP"/>
    <property type="match status" value="1"/>
</dbReference>
<dbReference type="InterPro" id="IPR000651">
    <property type="entry name" value="Ras-like_Gua-exchang_fac_N"/>
</dbReference>
<keyword evidence="2" id="KW-0344">Guanine-nucleotide releasing factor</keyword>
<evidence type="ECO:0000259" key="5">
    <source>
        <dbReference type="PROSITE" id="PS50212"/>
    </source>
</evidence>
<keyword evidence="8" id="KW-1185">Reference proteome</keyword>
<dbReference type="PROSITE" id="PS50238">
    <property type="entry name" value="RHOGAP"/>
    <property type="match status" value="1"/>
</dbReference>
<gene>
    <name evidence="7" type="ORF">NEOLI_000509</name>
</gene>
<feature type="domain" description="PH" evidence="4">
    <location>
        <begin position="150"/>
        <end position="189"/>
    </location>
</feature>
<dbReference type="Gene3D" id="1.10.555.10">
    <property type="entry name" value="Rho GTPase activation protein"/>
    <property type="match status" value="1"/>
</dbReference>
<feature type="compositionally biased region" description="Polar residues" evidence="3">
    <location>
        <begin position="912"/>
        <end position="932"/>
    </location>
</feature>
<dbReference type="InterPro" id="IPR008936">
    <property type="entry name" value="Rho_GTPase_activation_prot"/>
</dbReference>
<dbReference type="GO" id="GO:0005938">
    <property type="term" value="C:cell cortex"/>
    <property type="evidence" value="ECO:0007669"/>
    <property type="project" value="UniProtKB-ARBA"/>
</dbReference>
<feature type="compositionally biased region" description="Low complexity" evidence="3">
    <location>
        <begin position="10"/>
        <end position="42"/>
    </location>
</feature>
<dbReference type="SMART" id="SM00147">
    <property type="entry name" value="RasGEF"/>
    <property type="match status" value="1"/>
</dbReference>
<dbReference type="GO" id="GO:0007264">
    <property type="term" value="P:small GTPase-mediated signal transduction"/>
    <property type="evidence" value="ECO:0007669"/>
    <property type="project" value="InterPro"/>
</dbReference>
<dbReference type="EMBL" id="LXFE01000411">
    <property type="protein sequence ID" value="OLL25413.1"/>
    <property type="molecule type" value="Genomic_DNA"/>
</dbReference>
<sequence length="2012" mass="226540">MRGSFSRHPQQQQQQQQQQQPMHSPTATAATTPPAPAPADAAVHSPRMHNAISALLSRARRLPQKSPPNPPSRPAAAPLDISNTPPPSTVFKSISRSMNDLAYLTRCTPSPPSSSSSPLHPTIDEYAKWPSIPAISVWGPEDRRRQHVPSVVHQGWLYKKPDGSSKRVGFHKWKQQWVVLRDSKLMIYNAGEDGGLKTSKSMLFNPTMSSSESSLLGLLEPVNFDPTIRGLLFDDEGAKFSYADTFVEIGAPPTATERGNASVFFLGNRLIVCKHRRTHRRLGSIQSMGSAEDDTASDDDMQRWRLDSIYQVNQIEVLLDPLLDQAGNSKTVVVIEKKGTKRWLVPSSKASGERFSDQHAFQRENHTLGARPSTAPAQFSEISRKSMLSTFRHAHTFRHPDLKFDDQGNVFCGTVEAVCHELLFGPGSTSDSSGIFVTAAKTIGFWAPTDVVLNALTAYAGVSNCTSRLQDLLRIWVDCCPGLTIEDQNLTALITLINEGVGKYDAATADYWKDVISESRNALQSIPLSPIASPIDNCGLDFANILLDGLTPHAILEIPVDAFSEQLHLFHYKCLHIWDPSIDLSVFFSSGTRNPLLFASNEPHFITTVVLDHILVSCQSPSSFEERRRVLSQWIGIGLTSKRRGDLVGWLAIVMAVCSPSVLRLQDTWGSIDPSLRNRVCKNWAPVLYDMNRLARDLKEASDSPNDTLSAHVLAPDSSDEDSDYLDFVVPFFGDLREAVRSVEPQFDGKENIIAKDVDLTNCRRVLNAVEDALARWTEFVGKSTKTNRPFNADAIPSLQACLKTCSTTNTSLSNVSPPNYVKLSFICEPRLRGNYVQHHYAQRRLFVTGAFVPLVFTDIIPSHKLFERVDLLEVTGVVQRKTSVSNLQVRATMDHPRSPRSNSVFGERPRTMSTLRRNNSYPPSQPSSFTTGHRDLDRVTRSRIAGLKCRNLSMLKSMRDIAGVEEFLYQTIDGELVLKTTSDEGIKSRPTSLIEISSKRMSTSSKRSSVLAPNGLLNPRSPSEFMIHGDIPSTAAFADVVTKAGSLERLVDLLVLGVEEFESQIQVVFGSDMQRSVPHLQMDLEIYTATFLATYRSFCSPVLLLEFLRKRLIGAKHAAAHIASRQREDGKRDENFPEWSFVDAADDVVEKIDWQLVSKIQLGVLEVILSWISDYYFDFLDHPDLRETFSSFLRTSMAQLQDWKHLSKEKIDLILAKEHFELLVDKITKEYVKTSYQPTFRSAIELPETPITRSYIPIPQFRDFATLNTLLNNMDEVVSTVYRSARQDDWMITFEIFENQSIDPLGFYPRKQPHVISDDDTVIQDIFIHLSNLHHAQSEKQLLEALPSPMRKLHQLHFNIKTWVINRITETVVDQRDRISRIQTFLMLLAISKKRMSSMDFYPLSTRLPQNSDQLRFSVPSFVGNAISAALVSPESRMFASAWYFAVGNDQQGRVADTLTEVLPLVSDNAPITKELLVPCVGWTLERMLEIACYVPDMSIENTRLVNFDKRRYVFNLVNNLIRQENALPVKSLEMNPLRFLLSDTKLLDKTARKLIREIAYKELQAARASKLHKPFGALIFAEQEKLRRDFRHREAVERCIRDQKRKRSEPGKLIETFGPRISSGRRLGVNSILKAVRPISVAISSNFNPSQERSESENSAVSHFPTSTESIPSVTINLSGAVITPSKKDSSFRIKTDNGSDFWFQATSADEFDDWKRVLAEVTADSLAQAALAEEWRIRKQSKKGNLLFYGRFLRNQVFGVDLDELCERDGQDIPIAVEILLNEIERRGLKELGLYRVPGSVNSINAMKTAFDSGIPVDLDDDKYADINVIAGTLKGWLRDLPESLLTDALYDRFICAISMKNFDERLYALRDLIHELPRRNFEVLRRFTQHLEKVTMHEDQNQMFPHNLAIVFGPSLLRNRNDSLSVSMGNLGYSQSVVKELILQCEWIFTPDPEMVTPNENTPPQTSAGPESNPDQLFPMDDHSRSSSDTSDRNTVSFSSLTTNNTSP</sequence>
<dbReference type="SUPFAM" id="SSF48366">
    <property type="entry name" value="Ras GEF"/>
    <property type="match status" value="2"/>
</dbReference>
<evidence type="ECO:0000256" key="3">
    <source>
        <dbReference type="SAM" id="MobiDB-lite"/>
    </source>
</evidence>
<protein>
    <submittedName>
        <fullName evidence="7">GTPase-activating protein BEM2/IPL2</fullName>
    </submittedName>
</protein>
<dbReference type="PANTHER" id="PTHR23176:SF129">
    <property type="entry name" value="RHO GTPASE ACTIVATING PROTEIN AT 16F, ISOFORM E-RELATED"/>
    <property type="match status" value="1"/>
</dbReference>
<feature type="region of interest" description="Disordered" evidence="3">
    <location>
        <begin position="1957"/>
        <end position="2012"/>
    </location>
</feature>
<evidence type="ECO:0000313" key="8">
    <source>
        <dbReference type="Proteomes" id="UP000186594"/>
    </source>
</evidence>
<name>A0A1U7LS54_NEOID</name>
<feature type="region of interest" description="Disordered" evidence="3">
    <location>
        <begin position="889"/>
        <end position="935"/>
    </location>
</feature>
<feature type="compositionally biased region" description="Polar residues" evidence="3">
    <location>
        <begin position="1962"/>
        <end position="1979"/>
    </location>
</feature>
<dbReference type="InterPro" id="IPR050729">
    <property type="entry name" value="Rho-GAP"/>
</dbReference>
<dbReference type="Proteomes" id="UP000186594">
    <property type="component" value="Unassembled WGS sequence"/>
</dbReference>
<dbReference type="InterPro" id="IPR011993">
    <property type="entry name" value="PH-like_dom_sf"/>
</dbReference>
<dbReference type="SMART" id="SM00233">
    <property type="entry name" value="PH"/>
    <property type="match status" value="2"/>
</dbReference>
<dbReference type="GO" id="GO:0032153">
    <property type="term" value="C:cell division site"/>
    <property type="evidence" value="ECO:0007669"/>
    <property type="project" value="UniProtKB-ARBA"/>
</dbReference>
<evidence type="ECO:0000313" key="7">
    <source>
        <dbReference type="EMBL" id="OLL25413.1"/>
    </source>
</evidence>
<evidence type="ECO:0000259" key="4">
    <source>
        <dbReference type="PROSITE" id="PS50003"/>
    </source>
</evidence>
<dbReference type="CDD" id="cd06224">
    <property type="entry name" value="REM"/>
    <property type="match status" value="1"/>
</dbReference>
<evidence type="ECO:0000256" key="2">
    <source>
        <dbReference type="PROSITE-ProRule" id="PRU00135"/>
    </source>
</evidence>
<feature type="domain" description="N-terminal Ras-GEF" evidence="5">
    <location>
        <begin position="1039"/>
        <end position="1219"/>
    </location>
</feature>
<dbReference type="OMA" id="TLEDDRW"/>
<keyword evidence="1" id="KW-0343">GTPase activation</keyword>
<dbReference type="InterPro" id="IPR000198">
    <property type="entry name" value="RhoGAP_dom"/>
</dbReference>
<dbReference type="InterPro" id="IPR001849">
    <property type="entry name" value="PH_domain"/>
</dbReference>
<feature type="domain" description="PH" evidence="4">
    <location>
        <begin position="1677"/>
        <end position="1726"/>
    </location>
</feature>
<dbReference type="Gene3D" id="1.20.870.10">
    <property type="entry name" value="Son of sevenless (SoS) protein Chain: S domain 1"/>
    <property type="match status" value="1"/>
</dbReference>
<feature type="compositionally biased region" description="Polar residues" evidence="3">
    <location>
        <begin position="1998"/>
        <end position="2012"/>
    </location>
</feature>
<dbReference type="GO" id="GO:0005096">
    <property type="term" value="F:GTPase activator activity"/>
    <property type="evidence" value="ECO:0007669"/>
    <property type="project" value="UniProtKB-KW"/>
</dbReference>
<dbReference type="PROSITE" id="PS50212">
    <property type="entry name" value="RASGEF_NTER"/>
    <property type="match status" value="1"/>
</dbReference>
<dbReference type="InterPro" id="IPR036964">
    <property type="entry name" value="RASGEF_cat_dom_sf"/>
</dbReference>
<reference evidence="7 8" key="1">
    <citation type="submission" date="2016-04" db="EMBL/GenBank/DDBJ databases">
        <title>Evolutionary innovation and constraint leading to complex multicellularity in the Ascomycota.</title>
        <authorList>
            <person name="Cisse O."/>
            <person name="Nguyen A."/>
            <person name="Hewitt D.A."/>
            <person name="Jedd G."/>
            <person name="Stajich J.E."/>
        </authorList>
    </citation>
    <scope>NUCLEOTIDE SEQUENCE [LARGE SCALE GENOMIC DNA]</scope>
    <source>
        <strain evidence="7 8">DAH-3</strain>
    </source>
</reference>
<organism evidence="7 8">
    <name type="scientific">Neolecta irregularis (strain DAH-3)</name>
    <dbReference type="NCBI Taxonomy" id="1198029"/>
    <lineage>
        <taxon>Eukaryota</taxon>
        <taxon>Fungi</taxon>
        <taxon>Dikarya</taxon>
        <taxon>Ascomycota</taxon>
        <taxon>Taphrinomycotina</taxon>
        <taxon>Neolectales</taxon>
        <taxon>Neolectaceae</taxon>
        <taxon>Neolecta</taxon>
    </lineage>
</organism>